<evidence type="ECO:0000256" key="8">
    <source>
        <dbReference type="SAM" id="Phobius"/>
    </source>
</evidence>
<dbReference type="SUPFAM" id="SSF82866">
    <property type="entry name" value="Multidrug efflux transporter AcrB transmembrane domain"/>
    <property type="match status" value="2"/>
</dbReference>
<dbReference type="EMBL" id="OX365700">
    <property type="protein sequence ID" value="CAI4030309.1"/>
    <property type="molecule type" value="Genomic_DNA"/>
</dbReference>
<protein>
    <submittedName>
        <fullName evidence="9">Multidrug efflux transporter</fullName>
    </submittedName>
</protein>
<evidence type="ECO:0000313" key="10">
    <source>
        <dbReference type="Proteomes" id="UP001179121"/>
    </source>
</evidence>
<dbReference type="RefSeq" id="WP_289267302.1">
    <property type="nucleotide sequence ID" value="NZ_OX365700.1"/>
</dbReference>
<dbReference type="SUPFAM" id="SSF82693">
    <property type="entry name" value="Multidrug efflux transporter AcrB pore domain, PN1, PN2, PC1 and PC2 subdomains"/>
    <property type="match status" value="3"/>
</dbReference>
<dbReference type="PRINTS" id="PR00702">
    <property type="entry name" value="ACRIFLAVINRP"/>
</dbReference>
<feature type="transmembrane region" description="Helical" evidence="8">
    <location>
        <begin position="873"/>
        <end position="897"/>
    </location>
</feature>
<feature type="transmembrane region" description="Helical" evidence="8">
    <location>
        <begin position="385"/>
        <end position="409"/>
    </location>
</feature>
<dbReference type="Gene3D" id="3.30.70.1430">
    <property type="entry name" value="Multidrug efflux transporter AcrB pore domain"/>
    <property type="match status" value="2"/>
</dbReference>
<keyword evidence="7 8" id="KW-0472">Membrane</keyword>
<dbReference type="PANTHER" id="PTHR32063:SF14">
    <property type="entry name" value="BLL4319 PROTEIN"/>
    <property type="match status" value="1"/>
</dbReference>
<keyword evidence="4" id="KW-0997">Cell inner membrane</keyword>
<evidence type="ECO:0000256" key="1">
    <source>
        <dbReference type="ARBA" id="ARBA00004429"/>
    </source>
</evidence>
<dbReference type="Proteomes" id="UP001179121">
    <property type="component" value="Chromosome"/>
</dbReference>
<dbReference type="Gene3D" id="3.30.70.1320">
    <property type="entry name" value="Multidrug efflux transporter AcrB pore domain like"/>
    <property type="match status" value="1"/>
</dbReference>
<dbReference type="Gene3D" id="3.30.2090.10">
    <property type="entry name" value="Multidrug efflux transporter AcrB TolC docking domain, DN and DC subdomains"/>
    <property type="match status" value="2"/>
</dbReference>
<feature type="transmembrane region" description="Helical" evidence="8">
    <location>
        <begin position="903"/>
        <end position="928"/>
    </location>
</feature>
<keyword evidence="5 8" id="KW-0812">Transmembrane</keyword>
<dbReference type="Gene3D" id="1.20.1640.10">
    <property type="entry name" value="Multidrug efflux transporter AcrB transmembrane domain"/>
    <property type="match status" value="2"/>
</dbReference>
<feature type="transmembrane region" description="Helical" evidence="8">
    <location>
        <begin position="523"/>
        <end position="543"/>
    </location>
</feature>
<dbReference type="PANTHER" id="PTHR32063">
    <property type="match status" value="1"/>
</dbReference>
<sequence length="1044" mass="112899">MILSDLSVRRPVLATVMSLLLVLFGLLSFTRLTLREYPDIAYPIVSVRTVYPGASPALVETDVTTVLEGAISGIEGLRTITSASRAETSQIVLEFGRTRSLDAATNDVRDAISRVRRQLPLAVQDPLVAKETGDGNEIMWLSLASDRHSELEMTDVAERFIKNRLAMLPGVSTIPLDGERRYAMRIWLDPERLAARRLAAQDVEEALRTQNLTLPSGRIESDRTEFDVSIRGSLETPQQFLHLIVAYRDGYPVRIQDIGRVELGSEDDRKLVRVNGKPAIGIGVAKQSKANTLEVAQAVKQAWPDLVASLPEGMTLQVAWDGSLAIEQSIREVYRALGLALILVVLVIYLFLGSVRATFIPAVAIPASIIGAVTILWATGCSLNVLTLLGFVLAVGLVVDDAIIVLENIHRRIESGVPPIQAAMAGSREIGFAVLATTLSLVVVFIPIAFLTGVVGRLFAELAIAVAAAVLLSGFVALTLTPMLCATLLKTGRRQTRLSKVAEEAFAGLVSRYRRAVERLVEARGPVLGVALGAIVASVLLFLRLPMELAPLEDVGWFAGHLTAPEGATIRYTDAYARQVEGIVETVPEVTFNYMVVARGYRPTIVNRASSWVTLAEWEKRDRTQQDIVAELNARLGRLTGVKVSVLNPPPMEQSPEKTPVQFVLVGSTYEELRVQAERLMRKAAAHPGFLNPDMDLSMNMPHVTVEAHRSKSADVGVSMAAIGRTLETFLSGRPVTTFSRDGRVYNVIVKVDEPYRNSPSDIMTLPVRGEQGQLMPLGNVVSVREDATPEALHHYDRMRAVTISAGLAEGFSLGEALDYLNRTAKESLPRMMRFAYAGESKEFLESRASLHVTFGLAILVVYLVLSAQFESFLSPLVILLTVPPAVMGGLLALAFTGGTLNIYSQIGLIILIGLVTKNAILIVEFANQLRGRGMAAREAIVEAATLRFRPIIMTTAATILGALPLALATGAGAAGRRHIGLVLVGGLALSTLLSLFLVPTVYRLLARGPVKPDKLAVARLPYATVADQSHASSASSHIIHGGS</sequence>
<keyword evidence="2" id="KW-0813">Transport</keyword>
<dbReference type="SUPFAM" id="SSF82714">
    <property type="entry name" value="Multidrug efflux transporter AcrB TolC docking domain, DN and DC subdomains"/>
    <property type="match status" value="2"/>
</dbReference>
<reference evidence="9" key="1">
    <citation type="submission" date="2022-10" db="EMBL/GenBank/DDBJ databases">
        <authorList>
            <person name="Koch H."/>
        </authorList>
    </citation>
    <scope>NUCLEOTIDE SEQUENCE</scope>
    <source>
        <strain evidence="9">DNF</strain>
    </source>
</reference>
<dbReference type="GO" id="GO:0042910">
    <property type="term" value="F:xenobiotic transmembrane transporter activity"/>
    <property type="evidence" value="ECO:0007669"/>
    <property type="project" value="TreeGrafter"/>
</dbReference>
<feature type="transmembrane region" description="Helical" evidence="8">
    <location>
        <begin position="430"/>
        <end position="450"/>
    </location>
</feature>
<dbReference type="GO" id="GO:0005886">
    <property type="term" value="C:plasma membrane"/>
    <property type="evidence" value="ECO:0007669"/>
    <property type="project" value="UniProtKB-SubCell"/>
</dbReference>
<evidence type="ECO:0000256" key="7">
    <source>
        <dbReference type="ARBA" id="ARBA00023136"/>
    </source>
</evidence>
<feature type="transmembrane region" description="Helical" evidence="8">
    <location>
        <begin position="849"/>
        <end position="866"/>
    </location>
</feature>
<feature type="transmembrane region" description="Helical" evidence="8">
    <location>
        <begin position="462"/>
        <end position="489"/>
    </location>
</feature>
<keyword evidence="10" id="KW-1185">Reference proteome</keyword>
<name>A0AA86MWR2_9BACT</name>
<organism evidence="9 10">
    <name type="scientific">Nitrospira tepida</name>
    <dbReference type="NCBI Taxonomy" id="2973512"/>
    <lineage>
        <taxon>Bacteria</taxon>
        <taxon>Pseudomonadati</taxon>
        <taxon>Nitrospirota</taxon>
        <taxon>Nitrospiria</taxon>
        <taxon>Nitrospirales</taxon>
        <taxon>Nitrospiraceae</taxon>
        <taxon>Nitrospira</taxon>
    </lineage>
</organism>
<dbReference type="InterPro" id="IPR027463">
    <property type="entry name" value="AcrB_DN_DC_subdom"/>
</dbReference>
<dbReference type="FunFam" id="1.20.1640.10:FF:000001">
    <property type="entry name" value="Efflux pump membrane transporter"/>
    <property type="match status" value="1"/>
</dbReference>
<feature type="transmembrane region" description="Helical" evidence="8">
    <location>
        <begin position="359"/>
        <end position="379"/>
    </location>
</feature>
<dbReference type="Gene3D" id="3.30.70.1440">
    <property type="entry name" value="Multidrug efflux transporter AcrB pore domain"/>
    <property type="match status" value="1"/>
</dbReference>
<accession>A0AA86MWR2</accession>
<evidence type="ECO:0000256" key="4">
    <source>
        <dbReference type="ARBA" id="ARBA00022519"/>
    </source>
</evidence>
<gene>
    <name evidence="9" type="ORF">DNFV4_00737</name>
</gene>
<evidence type="ECO:0000256" key="3">
    <source>
        <dbReference type="ARBA" id="ARBA00022475"/>
    </source>
</evidence>
<dbReference type="InterPro" id="IPR001036">
    <property type="entry name" value="Acrflvin-R"/>
</dbReference>
<dbReference type="KEGG" id="nti:DNFV4_00737"/>
<keyword evidence="3" id="KW-1003">Cell membrane</keyword>
<dbReference type="AlphaFoldDB" id="A0AA86MWR2"/>
<proteinExistence type="predicted"/>
<feature type="transmembrane region" description="Helical" evidence="8">
    <location>
        <begin position="333"/>
        <end position="352"/>
    </location>
</feature>
<evidence type="ECO:0000256" key="6">
    <source>
        <dbReference type="ARBA" id="ARBA00022989"/>
    </source>
</evidence>
<evidence type="ECO:0000313" key="9">
    <source>
        <dbReference type="EMBL" id="CAI4030309.1"/>
    </source>
</evidence>
<feature type="transmembrane region" description="Helical" evidence="8">
    <location>
        <begin position="980"/>
        <end position="1006"/>
    </location>
</feature>
<feature type="transmembrane region" description="Helical" evidence="8">
    <location>
        <begin position="949"/>
        <end position="968"/>
    </location>
</feature>
<comment type="subcellular location">
    <subcellularLocation>
        <location evidence="1">Cell inner membrane</location>
        <topology evidence="1">Multi-pass membrane protein</topology>
    </subcellularLocation>
</comment>
<keyword evidence="6 8" id="KW-1133">Transmembrane helix</keyword>
<feature type="transmembrane region" description="Helical" evidence="8">
    <location>
        <begin position="12"/>
        <end position="34"/>
    </location>
</feature>
<evidence type="ECO:0000256" key="5">
    <source>
        <dbReference type="ARBA" id="ARBA00022692"/>
    </source>
</evidence>
<dbReference type="Pfam" id="PF00873">
    <property type="entry name" value="ACR_tran"/>
    <property type="match status" value="1"/>
</dbReference>
<evidence type="ECO:0000256" key="2">
    <source>
        <dbReference type="ARBA" id="ARBA00022448"/>
    </source>
</evidence>